<proteinExistence type="predicted"/>
<dbReference type="SMART" id="SM00516">
    <property type="entry name" value="SEC14"/>
    <property type="match status" value="1"/>
</dbReference>
<dbReference type="Pfam" id="PF00650">
    <property type="entry name" value="CRAL_TRIO"/>
    <property type="match status" value="1"/>
</dbReference>
<dbReference type="SUPFAM" id="SSF46938">
    <property type="entry name" value="CRAL/TRIO N-terminal domain"/>
    <property type="match status" value="1"/>
</dbReference>
<dbReference type="OMA" id="IETCTLI"/>
<dbReference type="InterPro" id="IPR001251">
    <property type="entry name" value="CRAL-TRIO_dom"/>
</dbReference>
<reference evidence="3" key="1">
    <citation type="journal article" date="2019" name="Nat. Commun.">
        <title>Expansion of phycobilisome linker gene families in mesophilic red algae.</title>
        <authorList>
            <person name="Lee J."/>
            <person name="Kim D."/>
            <person name="Bhattacharya D."/>
            <person name="Yoon H.S."/>
        </authorList>
    </citation>
    <scope>NUCLEOTIDE SEQUENCE [LARGE SCALE GENOMIC DNA]</scope>
    <source>
        <strain evidence="3">CCMP 1328</strain>
    </source>
</reference>
<dbReference type="CDD" id="cd00170">
    <property type="entry name" value="SEC14"/>
    <property type="match status" value="1"/>
</dbReference>
<gene>
    <name evidence="2" type="ORF">FVE85_3624</name>
</gene>
<dbReference type="InterPro" id="IPR036273">
    <property type="entry name" value="CRAL/TRIO_N_dom_sf"/>
</dbReference>
<dbReference type="InterPro" id="IPR052432">
    <property type="entry name" value="PITP/CRAL-TRIO"/>
</dbReference>
<accession>A0A5J4YL88</accession>
<protein>
    <submittedName>
        <fullName evidence="2">Phosphatidylinositol transfer protein CSR1</fullName>
    </submittedName>
</protein>
<dbReference type="PRINTS" id="PR00180">
    <property type="entry name" value="CRETINALDHBP"/>
</dbReference>
<evidence type="ECO:0000259" key="1">
    <source>
        <dbReference type="PROSITE" id="PS50191"/>
    </source>
</evidence>
<dbReference type="EMBL" id="VRMN01000010">
    <property type="protein sequence ID" value="KAA8492186.1"/>
    <property type="molecule type" value="Genomic_DNA"/>
</dbReference>
<organism evidence="2 3">
    <name type="scientific">Porphyridium purpureum</name>
    <name type="common">Red alga</name>
    <name type="synonym">Porphyridium cruentum</name>
    <dbReference type="NCBI Taxonomy" id="35688"/>
    <lineage>
        <taxon>Eukaryota</taxon>
        <taxon>Rhodophyta</taxon>
        <taxon>Bangiophyceae</taxon>
        <taxon>Porphyridiales</taxon>
        <taxon>Porphyridiaceae</taxon>
        <taxon>Porphyridium</taxon>
    </lineage>
</organism>
<dbReference type="Proteomes" id="UP000324585">
    <property type="component" value="Unassembled WGS sequence"/>
</dbReference>
<dbReference type="PANTHER" id="PTHR46590:SF1">
    <property type="entry name" value="PHOSPHATIDYLINOSITOL TRANSFER PROTEIN CSR1"/>
    <property type="match status" value="1"/>
</dbReference>
<dbReference type="SUPFAM" id="SSF52087">
    <property type="entry name" value="CRAL/TRIO domain"/>
    <property type="match status" value="1"/>
</dbReference>
<dbReference type="PANTHER" id="PTHR46590">
    <property type="entry name" value="PHOSPHATIDYLINOSITOL TRANSFER PROTEIN CSR1-RELATED"/>
    <property type="match status" value="1"/>
</dbReference>
<dbReference type="InterPro" id="IPR036865">
    <property type="entry name" value="CRAL-TRIO_dom_sf"/>
</dbReference>
<keyword evidence="3" id="KW-1185">Reference proteome</keyword>
<dbReference type="PROSITE" id="PS50191">
    <property type="entry name" value="CRAL_TRIO"/>
    <property type="match status" value="1"/>
</dbReference>
<evidence type="ECO:0000313" key="3">
    <source>
        <dbReference type="Proteomes" id="UP000324585"/>
    </source>
</evidence>
<dbReference type="AlphaFoldDB" id="A0A5J4YL88"/>
<comment type="caution">
    <text evidence="2">The sequence shown here is derived from an EMBL/GenBank/DDBJ whole genome shotgun (WGS) entry which is preliminary data.</text>
</comment>
<name>A0A5J4YL88_PORPP</name>
<dbReference type="OrthoDB" id="75724at2759"/>
<evidence type="ECO:0000313" key="2">
    <source>
        <dbReference type="EMBL" id="KAA8492186.1"/>
    </source>
</evidence>
<feature type="domain" description="CRAL-TRIO" evidence="1">
    <location>
        <begin position="113"/>
        <end position="258"/>
    </location>
</feature>
<sequence length="265" mass="29781">MSWTPKILSRGHTRSNSLAKNADGTVVLSSERTLEVEEAALAELRVKADGFVASSARFSALRDEDLHRFLRARHYDVDLAFALLQTSEKWTVANTPVDAENIVDEIRSGLGWICGYDKVGRAVLYVDVEHYDKNKRNLERTTQLAIYMIMLAIQKSQKHGHEQITIVFDLFFFGLKTMDQSMVKSLLQLLSDAFPERLAKLHIVRAPSIFKGFWSIISPWVDQGTAAKIDFDSAGALTAHIDKDQLPTQLDGPQDFKAFLATLNI</sequence>
<dbReference type="Gene3D" id="3.40.525.10">
    <property type="entry name" value="CRAL-TRIO lipid binding domain"/>
    <property type="match status" value="1"/>
</dbReference>